<name>A0A437KAL1_9BACI</name>
<evidence type="ECO:0000313" key="1">
    <source>
        <dbReference type="EMBL" id="RVT62465.1"/>
    </source>
</evidence>
<dbReference type="RefSeq" id="WP_127738416.1">
    <property type="nucleotide sequence ID" value="NZ_RZTZ01000004.1"/>
</dbReference>
<evidence type="ECO:0000313" key="2">
    <source>
        <dbReference type="Proteomes" id="UP000288024"/>
    </source>
</evidence>
<reference evidence="1 2" key="1">
    <citation type="submission" date="2019-01" db="EMBL/GenBank/DDBJ databases">
        <title>Bacillus sp. M5HDSG1-1, whole genome shotgun sequence.</title>
        <authorList>
            <person name="Tuo L."/>
        </authorList>
    </citation>
    <scope>NUCLEOTIDE SEQUENCE [LARGE SCALE GENOMIC DNA]</scope>
    <source>
        <strain evidence="1 2">M5HDSG1-1</strain>
    </source>
</reference>
<gene>
    <name evidence="1" type="ORF">EM808_11760</name>
</gene>
<evidence type="ECO:0008006" key="3">
    <source>
        <dbReference type="Google" id="ProtNLM"/>
    </source>
</evidence>
<proteinExistence type="predicted"/>
<dbReference type="EMBL" id="RZTZ01000004">
    <property type="protein sequence ID" value="RVT62465.1"/>
    <property type="molecule type" value="Genomic_DNA"/>
</dbReference>
<dbReference type="PROSITE" id="PS51257">
    <property type="entry name" value="PROKAR_LIPOPROTEIN"/>
    <property type="match status" value="1"/>
</dbReference>
<dbReference type="Proteomes" id="UP000288024">
    <property type="component" value="Unassembled WGS sequence"/>
</dbReference>
<keyword evidence="2" id="KW-1185">Reference proteome</keyword>
<protein>
    <recommendedName>
        <fullName evidence="3">Lipoprotein</fullName>
    </recommendedName>
</protein>
<sequence>MRKSLVLSVAFILFLLTSCYQKETISSKLAMEKEVKKIAVSRIKDSGSLAELNGQDAKKLIEYLTMQSSKKASQICRPQNI</sequence>
<comment type="caution">
    <text evidence="1">The sequence shown here is derived from an EMBL/GenBank/DDBJ whole genome shotgun (WGS) entry which is preliminary data.</text>
</comment>
<organism evidence="1 2">
    <name type="scientific">Niallia taxi</name>
    <dbReference type="NCBI Taxonomy" id="2499688"/>
    <lineage>
        <taxon>Bacteria</taxon>
        <taxon>Bacillati</taxon>
        <taxon>Bacillota</taxon>
        <taxon>Bacilli</taxon>
        <taxon>Bacillales</taxon>
        <taxon>Bacillaceae</taxon>
        <taxon>Niallia</taxon>
    </lineage>
</organism>
<dbReference type="AlphaFoldDB" id="A0A437KAL1"/>
<accession>A0A437KAL1</accession>